<keyword evidence="2" id="KW-1185">Reference proteome</keyword>
<proteinExistence type="predicted"/>
<protein>
    <submittedName>
        <fullName evidence="1">Uncharacterized protein</fullName>
    </submittedName>
</protein>
<organism evidence="1 2">
    <name type="scientific">Pyronema omphalodes (strain CBS 100304)</name>
    <name type="common">Pyronema confluens</name>
    <dbReference type="NCBI Taxonomy" id="1076935"/>
    <lineage>
        <taxon>Eukaryota</taxon>
        <taxon>Fungi</taxon>
        <taxon>Dikarya</taxon>
        <taxon>Ascomycota</taxon>
        <taxon>Pezizomycotina</taxon>
        <taxon>Pezizomycetes</taxon>
        <taxon>Pezizales</taxon>
        <taxon>Pyronemataceae</taxon>
        <taxon>Pyronema</taxon>
    </lineage>
</organism>
<reference evidence="1 2" key="1">
    <citation type="journal article" date="2013" name="PLoS Genet.">
        <title>The genome and development-dependent transcriptomes of Pyronema confluens: a window into fungal evolution.</title>
        <authorList>
            <person name="Traeger S."/>
            <person name="Altegoer F."/>
            <person name="Freitag M."/>
            <person name="Gabaldon T."/>
            <person name="Kempken F."/>
            <person name="Kumar A."/>
            <person name="Marcet-Houben M."/>
            <person name="Poggeler S."/>
            <person name="Stajich J.E."/>
            <person name="Nowrousian M."/>
        </authorList>
    </citation>
    <scope>NUCLEOTIDE SEQUENCE [LARGE SCALE GENOMIC DNA]</scope>
    <source>
        <strain evidence="2">CBS 100304</strain>
        <tissue evidence="1">Vegetative mycelium</tissue>
    </source>
</reference>
<dbReference type="EMBL" id="HF935442">
    <property type="protein sequence ID" value="CCX30563.1"/>
    <property type="molecule type" value="Genomic_DNA"/>
</dbReference>
<dbReference type="Proteomes" id="UP000018144">
    <property type="component" value="Unassembled WGS sequence"/>
</dbReference>
<evidence type="ECO:0000313" key="1">
    <source>
        <dbReference type="EMBL" id="CCX30563.1"/>
    </source>
</evidence>
<gene>
    <name evidence="1" type="ORF">PCON_08762</name>
</gene>
<sequence length="74" mass="8010">MGLLLDATSKYSTISRPACKCTLRVPKTIACLFPVEGSTLTPGVSSTGEFVSPLDFCTDLFADSVYINHSFIFQ</sequence>
<name>U4LFB0_PYROM</name>
<dbReference type="AlphaFoldDB" id="U4LFB0"/>
<accession>U4LFB0</accession>
<evidence type="ECO:0000313" key="2">
    <source>
        <dbReference type="Proteomes" id="UP000018144"/>
    </source>
</evidence>